<evidence type="ECO:0000313" key="3">
    <source>
        <dbReference type="Proteomes" id="UP001604336"/>
    </source>
</evidence>
<dbReference type="Proteomes" id="UP001604336">
    <property type="component" value="Unassembled WGS sequence"/>
</dbReference>
<reference evidence="3" key="1">
    <citation type="submission" date="2024-07" db="EMBL/GenBank/DDBJ databases">
        <title>Two chromosome-level genome assemblies of Korean endemic species Abeliophyllum distichum and Forsythia ovata (Oleaceae).</title>
        <authorList>
            <person name="Jang H."/>
        </authorList>
    </citation>
    <scope>NUCLEOTIDE SEQUENCE [LARGE SCALE GENOMIC DNA]</scope>
</reference>
<dbReference type="EMBL" id="JBFOLK010000004">
    <property type="protein sequence ID" value="KAL2518317.1"/>
    <property type="molecule type" value="Genomic_DNA"/>
</dbReference>
<evidence type="ECO:0000256" key="1">
    <source>
        <dbReference type="SAM" id="MobiDB-lite"/>
    </source>
</evidence>
<comment type="caution">
    <text evidence="2">The sequence shown here is derived from an EMBL/GenBank/DDBJ whole genome shotgun (WGS) entry which is preliminary data.</text>
</comment>
<keyword evidence="3" id="KW-1185">Reference proteome</keyword>
<sequence length="299" mass="33779">MLRTQGGILETFDPDIELTFRRRSKEHNQKQKAQKQIQMADVQIRREIEQQATRVAAMEASRLAAQQIQQHEEEEEDDDDDGNMPMAQFLTLAAAPDRSSIVYPSFGRNNFQLRADLINLFSNHLQFYGKATENPNTHLFRFLPKVAKMKLEISTFQQLEGKRLSPQSKSIVDSSANGSIANKNVNKACDLYELIVNTQIMFSSDRTIPRKVAGIHEIDGLSATNAQLATLTKQVELLVRTQMQGVNAIQATIMCENCGANHSTSDCMLLASPEQVNFVQNNSHQQYNPYSQTYNPGWK</sequence>
<dbReference type="AlphaFoldDB" id="A0ABD1U005"/>
<accession>A0ABD1U005</accession>
<proteinExistence type="predicted"/>
<protein>
    <submittedName>
        <fullName evidence="2">Uncharacterized protein</fullName>
    </submittedName>
</protein>
<evidence type="ECO:0000313" key="2">
    <source>
        <dbReference type="EMBL" id="KAL2518317.1"/>
    </source>
</evidence>
<organism evidence="2 3">
    <name type="scientific">Abeliophyllum distichum</name>
    <dbReference type="NCBI Taxonomy" id="126358"/>
    <lineage>
        <taxon>Eukaryota</taxon>
        <taxon>Viridiplantae</taxon>
        <taxon>Streptophyta</taxon>
        <taxon>Embryophyta</taxon>
        <taxon>Tracheophyta</taxon>
        <taxon>Spermatophyta</taxon>
        <taxon>Magnoliopsida</taxon>
        <taxon>eudicotyledons</taxon>
        <taxon>Gunneridae</taxon>
        <taxon>Pentapetalae</taxon>
        <taxon>asterids</taxon>
        <taxon>lamiids</taxon>
        <taxon>Lamiales</taxon>
        <taxon>Oleaceae</taxon>
        <taxon>Forsythieae</taxon>
        <taxon>Abeliophyllum</taxon>
    </lineage>
</organism>
<feature type="compositionally biased region" description="Acidic residues" evidence="1">
    <location>
        <begin position="72"/>
        <end position="82"/>
    </location>
</feature>
<feature type="region of interest" description="Disordered" evidence="1">
    <location>
        <begin position="63"/>
        <end position="84"/>
    </location>
</feature>
<gene>
    <name evidence="2" type="ORF">Adt_14564</name>
</gene>
<name>A0ABD1U005_9LAMI</name>